<name>A0A1L3GCJ4_SYNAC</name>
<feature type="domain" description="LysM" evidence="10">
    <location>
        <begin position="45"/>
        <end position="89"/>
    </location>
</feature>
<dbReference type="KEGG" id="pace:A6070_08875"/>
<dbReference type="CDD" id="cd16913">
    <property type="entry name" value="YkuD_like"/>
    <property type="match status" value="1"/>
</dbReference>
<dbReference type="Pfam" id="PF03734">
    <property type="entry name" value="YkuD"/>
    <property type="match status" value="1"/>
</dbReference>
<reference evidence="12 13" key="1">
    <citation type="journal article" date="2017" name="Genome Announc.">
        <title>Complete Genome Sequences of Two Acetylene-Fermenting Pelobacter acetylenicus Strains.</title>
        <authorList>
            <person name="Sutton J.M."/>
            <person name="Baesman S.M."/>
            <person name="Fierst J.L."/>
            <person name="Poret-Peterson A.T."/>
            <person name="Oremland R.S."/>
            <person name="Dunlap D.S."/>
            <person name="Akob D.M."/>
        </authorList>
    </citation>
    <scope>NUCLEOTIDE SEQUENCE [LARGE SCALE GENOMIC DNA]</scope>
    <source>
        <strain evidence="12 13">DSM 3247</strain>
    </source>
</reference>
<evidence type="ECO:0000256" key="3">
    <source>
        <dbReference type="ARBA" id="ARBA00022676"/>
    </source>
</evidence>
<protein>
    <submittedName>
        <fullName evidence="12">Peptidoglycan L,D-transpeptidase</fullName>
    </submittedName>
</protein>
<dbReference type="PANTHER" id="PTHR30582:SF24">
    <property type="entry name" value="L,D-TRANSPEPTIDASE ERFK_SRFK-RELATED"/>
    <property type="match status" value="1"/>
</dbReference>
<evidence type="ECO:0000313" key="12">
    <source>
        <dbReference type="EMBL" id="APG23627.1"/>
    </source>
</evidence>
<dbReference type="SUPFAM" id="SSF141523">
    <property type="entry name" value="L,D-transpeptidase catalytic domain-like"/>
    <property type="match status" value="1"/>
</dbReference>
<dbReference type="PANTHER" id="PTHR30582">
    <property type="entry name" value="L,D-TRANSPEPTIDASE"/>
    <property type="match status" value="1"/>
</dbReference>
<dbReference type="GO" id="GO:0016757">
    <property type="term" value="F:glycosyltransferase activity"/>
    <property type="evidence" value="ECO:0007669"/>
    <property type="project" value="UniProtKB-KW"/>
</dbReference>
<evidence type="ECO:0000313" key="13">
    <source>
        <dbReference type="Proteomes" id="UP000182264"/>
    </source>
</evidence>
<dbReference type="Gene3D" id="3.10.350.10">
    <property type="entry name" value="LysM domain"/>
    <property type="match status" value="1"/>
</dbReference>
<dbReference type="InterPro" id="IPR036779">
    <property type="entry name" value="LysM_dom_sf"/>
</dbReference>
<evidence type="ECO:0000256" key="9">
    <source>
        <dbReference type="PROSITE-ProRule" id="PRU01373"/>
    </source>
</evidence>
<dbReference type="EMBL" id="CP015518">
    <property type="protein sequence ID" value="APG23627.1"/>
    <property type="molecule type" value="Genomic_DNA"/>
</dbReference>
<dbReference type="SUPFAM" id="SSF54106">
    <property type="entry name" value="LysM domain"/>
    <property type="match status" value="1"/>
</dbReference>
<evidence type="ECO:0000256" key="7">
    <source>
        <dbReference type="ARBA" id="ARBA00022984"/>
    </source>
</evidence>
<evidence type="ECO:0000256" key="5">
    <source>
        <dbReference type="ARBA" id="ARBA00022801"/>
    </source>
</evidence>
<evidence type="ECO:0000256" key="2">
    <source>
        <dbReference type="ARBA" id="ARBA00005992"/>
    </source>
</evidence>
<dbReference type="Proteomes" id="UP000182264">
    <property type="component" value="Chromosome"/>
</dbReference>
<keyword evidence="13" id="KW-1185">Reference proteome</keyword>
<keyword evidence="3" id="KW-0328">Glycosyltransferase</keyword>
<gene>
    <name evidence="12" type="ORF">A7E75_00270</name>
</gene>
<dbReference type="InterPro" id="IPR038063">
    <property type="entry name" value="Transpep_catalytic_dom"/>
</dbReference>
<comment type="pathway">
    <text evidence="1 9">Cell wall biogenesis; peptidoglycan biosynthesis.</text>
</comment>
<dbReference type="GO" id="GO:0005576">
    <property type="term" value="C:extracellular region"/>
    <property type="evidence" value="ECO:0007669"/>
    <property type="project" value="TreeGrafter"/>
</dbReference>
<keyword evidence="4" id="KW-0808">Transferase</keyword>
<dbReference type="UniPathway" id="UPA00219"/>
<dbReference type="PROSITE" id="PS51782">
    <property type="entry name" value="LYSM"/>
    <property type="match status" value="1"/>
</dbReference>
<evidence type="ECO:0000256" key="4">
    <source>
        <dbReference type="ARBA" id="ARBA00022679"/>
    </source>
</evidence>
<feature type="domain" description="L,D-TPase catalytic" evidence="11">
    <location>
        <begin position="101"/>
        <end position="234"/>
    </location>
</feature>
<evidence type="ECO:0000259" key="11">
    <source>
        <dbReference type="PROSITE" id="PS52029"/>
    </source>
</evidence>
<dbReference type="OrthoDB" id="9787225at2"/>
<dbReference type="GO" id="GO:0008360">
    <property type="term" value="P:regulation of cell shape"/>
    <property type="evidence" value="ECO:0007669"/>
    <property type="project" value="UniProtKB-UniRule"/>
</dbReference>
<organism evidence="12 13">
    <name type="scientific">Syntrophotalea acetylenica</name>
    <name type="common">Pelobacter acetylenicus</name>
    <dbReference type="NCBI Taxonomy" id="29542"/>
    <lineage>
        <taxon>Bacteria</taxon>
        <taxon>Pseudomonadati</taxon>
        <taxon>Thermodesulfobacteriota</taxon>
        <taxon>Desulfuromonadia</taxon>
        <taxon>Desulfuromonadales</taxon>
        <taxon>Syntrophotaleaceae</taxon>
        <taxon>Syntrophotalea</taxon>
    </lineage>
</organism>
<accession>A0A1L3GCJ4</accession>
<evidence type="ECO:0000256" key="1">
    <source>
        <dbReference type="ARBA" id="ARBA00004752"/>
    </source>
</evidence>
<keyword evidence="8 9" id="KW-0961">Cell wall biogenesis/degradation</keyword>
<dbReference type="Gene3D" id="2.40.440.10">
    <property type="entry name" value="L,D-transpeptidase catalytic domain-like"/>
    <property type="match status" value="1"/>
</dbReference>
<comment type="similarity">
    <text evidence="2">Belongs to the YkuD family.</text>
</comment>
<feature type="active site" description="Nucleophile" evidence="9">
    <location>
        <position position="210"/>
    </location>
</feature>
<dbReference type="CDD" id="cd00118">
    <property type="entry name" value="LysM"/>
    <property type="match status" value="1"/>
</dbReference>
<evidence type="ECO:0000259" key="10">
    <source>
        <dbReference type="PROSITE" id="PS51782"/>
    </source>
</evidence>
<dbReference type="InterPro" id="IPR050979">
    <property type="entry name" value="LD-transpeptidase"/>
</dbReference>
<evidence type="ECO:0000256" key="6">
    <source>
        <dbReference type="ARBA" id="ARBA00022960"/>
    </source>
</evidence>
<keyword evidence="6 9" id="KW-0133">Cell shape</keyword>
<dbReference type="STRING" id="29542.A6070_08875"/>
<keyword evidence="5" id="KW-0378">Hydrolase</keyword>
<feature type="active site" description="Proton donor/acceptor" evidence="9">
    <location>
        <position position="194"/>
    </location>
</feature>
<dbReference type="InterPro" id="IPR005490">
    <property type="entry name" value="LD_TPept_cat_dom"/>
</dbReference>
<proteinExistence type="inferred from homology"/>
<dbReference type="GO" id="GO:0071972">
    <property type="term" value="F:peptidoglycan L,D-transpeptidase activity"/>
    <property type="evidence" value="ECO:0007669"/>
    <property type="project" value="TreeGrafter"/>
</dbReference>
<keyword evidence="7 9" id="KW-0573">Peptidoglycan synthesis</keyword>
<dbReference type="PROSITE" id="PS52029">
    <property type="entry name" value="LD_TPASE"/>
    <property type="match status" value="1"/>
</dbReference>
<evidence type="ECO:0000256" key="8">
    <source>
        <dbReference type="ARBA" id="ARBA00023316"/>
    </source>
</evidence>
<dbReference type="InterPro" id="IPR018392">
    <property type="entry name" value="LysM"/>
</dbReference>
<dbReference type="GO" id="GO:0018104">
    <property type="term" value="P:peptidoglycan-protein cross-linking"/>
    <property type="evidence" value="ECO:0007669"/>
    <property type="project" value="TreeGrafter"/>
</dbReference>
<sequence>MKYMTLYLITVTILTCTPAYAWYPPYPTQSRLPGTSADPVIGQNQLYKVRAGDTLVELAPKAGLGFLALLRANPGADPWLLPTGGTVLLPYAFLLPPGIQPGITVNLAEMRLYYLWRETHGTHVRVYPVGIGRSGWDTPEGKFEITRKIVDPAWNPPASLRRENPQLPSRIPPGADNPLGEYWLGLSRDGYGIHGTNKPYGVGRRISHGCLRLYPADIRDLFARVETGTAVYIINRPLKFAHRDNRLFMEVHRPQEADSEALYREALEQVARMPWRGTINLEAIRREIALGRGVPTLVGGE</sequence>
<dbReference type="AlphaFoldDB" id="A0A1L3GCJ4"/>
<dbReference type="GO" id="GO:0071555">
    <property type="term" value="P:cell wall organization"/>
    <property type="evidence" value="ECO:0007669"/>
    <property type="project" value="UniProtKB-UniRule"/>
</dbReference>